<dbReference type="InterPro" id="IPR000595">
    <property type="entry name" value="cNMP-bd_dom"/>
</dbReference>
<feature type="compositionally biased region" description="Basic residues" evidence="1">
    <location>
        <begin position="543"/>
        <end position="553"/>
    </location>
</feature>
<dbReference type="PANTHER" id="PTHR10217:SF435">
    <property type="entry name" value="POTASSIUM VOLTAGE-GATED CHANNEL PROTEIN EAG"/>
    <property type="match status" value="1"/>
</dbReference>
<dbReference type="SUPFAM" id="SSF51206">
    <property type="entry name" value="cAMP-binding domain-like"/>
    <property type="match status" value="2"/>
</dbReference>
<proteinExistence type="predicted"/>
<name>A0A0V0QU37_PSEPJ</name>
<evidence type="ECO:0000259" key="2">
    <source>
        <dbReference type="PROSITE" id="PS50042"/>
    </source>
</evidence>
<dbReference type="Pfam" id="PF00027">
    <property type="entry name" value="cNMP_binding"/>
    <property type="match status" value="1"/>
</dbReference>
<dbReference type="OrthoDB" id="415460at2759"/>
<dbReference type="InterPro" id="IPR050818">
    <property type="entry name" value="KCNH_animal-type"/>
</dbReference>
<dbReference type="EMBL" id="LDAU01000105">
    <property type="protein sequence ID" value="KRX05661.1"/>
    <property type="molecule type" value="Genomic_DNA"/>
</dbReference>
<dbReference type="SMART" id="SM00100">
    <property type="entry name" value="cNMP"/>
    <property type="match status" value="1"/>
</dbReference>
<dbReference type="OMA" id="SEEMFIV"/>
<dbReference type="AlphaFoldDB" id="A0A0V0QU37"/>
<dbReference type="CDD" id="cd00038">
    <property type="entry name" value="CAP_ED"/>
    <property type="match status" value="1"/>
</dbReference>
<dbReference type="GO" id="GO:0005249">
    <property type="term" value="F:voltage-gated potassium channel activity"/>
    <property type="evidence" value="ECO:0007669"/>
    <property type="project" value="TreeGrafter"/>
</dbReference>
<dbReference type="Gene3D" id="2.60.120.10">
    <property type="entry name" value="Jelly Rolls"/>
    <property type="match status" value="2"/>
</dbReference>
<evidence type="ECO:0000313" key="4">
    <source>
        <dbReference type="Proteomes" id="UP000054937"/>
    </source>
</evidence>
<sequence length="863" mass="102797">MIYDDKYDNLVLGDLNDPRNELNDKFDENDPLNNKEYLFLRSPESVYEQLTDFELHLQHKLLYPQFHNTSLQKKNSKFVLYHSLDLSNYKNQNKSYVVQDVTNSQEDQEAADFIKNYDEIQKKKSDQKDKQSKYNFNYNEQISEQISGEFQQQQQSEDNIQETSQETDMIIDLYNNNQIKTSTQLNQQQNNIQQSQQSNYSQRQSKQTYKSQKSNNLLYSSSTNKKKIIVSDLNYDEQFIKINPYNIVNSVNGIKESNQIQQTQNSIIEQKETNQKKNIKQPKSENQNYLKSENIDFYNQKIGIKQEKQLQKFRKQYYTEDFSKEYQQGKEKRLKDFLKGQKLLQYNYYQGKRREAELKRQLQNYQPQNNKHNIKTKPPILLRSNSQSKLNIEGLKHINRVKSAKNIKNFSSKFIIPLSDKYLENLEEQQELRQQNLTEKQIQDQQNKQRQWVQRMLKAYDDHIYRVQQLNKDGYENNYSNTLYSYFNSSQNSQIYRLNNDDQANDQIMSENCTPNETSRQKQQFVQFKNQNSMQSQSSNNKYRNHQKMRKIQQQKNQIIKNENQGYSFNLKQPQGTIQFPEWLKKHKQFQNLSQQDWFDMEKKILSICKVETFRRNQAEKELVSMFLSKLPLFQIMPQPLLLDMGGLLVTKSFQEGEYVYKIGDVIDSMYIVYNGQIQIMKKNNDSSSFYNAGDHFGKQTIELGETIKYDLKAVKQTNLLCLSRIAFQQCISQQIDKLIEFVKMRYYVAGENLYSLGKKTDNFYIVMKGKLLSTVPVQMGSENRWPIKIDDQVKWKKRICSKSVNFTTKYEPQDIAGYYDLIYPNNDFIRTESIDVMEDSFLLYINKIDFFSGTQLLYFSQR</sequence>
<dbReference type="InParanoid" id="A0A0V0QU37"/>
<dbReference type="GO" id="GO:0005886">
    <property type="term" value="C:plasma membrane"/>
    <property type="evidence" value="ECO:0007669"/>
    <property type="project" value="TreeGrafter"/>
</dbReference>
<comment type="caution">
    <text evidence="3">The sequence shown here is derived from an EMBL/GenBank/DDBJ whole genome shotgun (WGS) entry which is preliminary data.</text>
</comment>
<feature type="domain" description="Cyclic nucleotide-binding" evidence="2">
    <location>
        <begin position="633"/>
        <end position="732"/>
    </location>
</feature>
<feature type="region of interest" description="Disordered" evidence="1">
    <location>
        <begin position="184"/>
        <end position="217"/>
    </location>
</feature>
<feature type="domain" description="Cyclic nucleotide-binding" evidence="2">
    <location>
        <begin position="734"/>
        <end position="772"/>
    </location>
</feature>
<keyword evidence="4" id="KW-1185">Reference proteome</keyword>
<evidence type="ECO:0000256" key="1">
    <source>
        <dbReference type="SAM" id="MobiDB-lite"/>
    </source>
</evidence>
<dbReference type="Proteomes" id="UP000054937">
    <property type="component" value="Unassembled WGS sequence"/>
</dbReference>
<feature type="compositionally biased region" description="Polar residues" evidence="1">
    <location>
        <begin position="208"/>
        <end position="217"/>
    </location>
</feature>
<organism evidence="3 4">
    <name type="scientific">Pseudocohnilembus persalinus</name>
    <name type="common">Ciliate</name>
    <dbReference type="NCBI Taxonomy" id="266149"/>
    <lineage>
        <taxon>Eukaryota</taxon>
        <taxon>Sar</taxon>
        <taxon>Alveolata</taxon>
        <taxon>Ciliophora</taxon>
        <taxon>Intramacronucleata</taxon>
        <taxon>Oligohymenophorea</taxon>
        <taxon>Scuticociliatia</taxon>
        <taxon>Philasterida</taxon>
        <taxon>Pseudocohnilembidae</taxon>
        <taxon>Pseudocohnilembus</taxon>
    </lineage>
</organism>
<dbReference type="InterPro" id="IPR014710">
    <property type="entry name" value="RmlC-like_jellyroll"/>
</dbReference>
<evidence type="ECO:0000313" key="3">
    <source>
        <dbReference type="EMBL" id="KRX05661.1"/>
    </source>
</evidence>
<feature type="compositionally biased region" description="Low complexity" evidence="1">
    <location>
        <begin position="529"/>
        <end position="541"/>
    </location>
</feature>
<dbReference type="PANTHER" id="PTHR10217">
    <property type="entry name" value="VOLTAGE AND LIGAND GATED POTASSIUM CHANNEL"/>
    <property type="match status" value="1"/>
</dbReference>
<dbReference type="PROSITE" id="PS50042">
    <property type="entry name" value="CNMP_BINDING_3"/>
    <property type="match status" value="2"/>
</dbReference>
<dbReference type="GO" id="GO:0042391">
    <property type="term" value="P:regulation of membrane potential"/>
    <property type="evidence" value="ECO:0007669"/>
    <property type="project" value="TreeGrafter"/>
</dbReference>
<dbReference type="InterPro" id="IPR018490">
    <property type="entry name" value="cNMP-bd_dom_sf"/>
</dbReference>
<feature type="compositionally biased region" description="Low complexity" evidence="1">
    <location>
        <begin position="184"/>
        <end position="207"/>
    </location>
</feature>
<gene>
    <name evidence="3" type="ORF">PPERSA_09801</name>
</gene>
<feature type="region of interest" description="Disordered" evidence="1">
    <location>
        <begin position="529"/>
        <end position="555"/>
    </location>
</feature>
<accession>A0A0V0QU37</accession>
<reference evidence="3 4" key="1">
    <citation type="journal article" date="2015" name="Sci. Rep.">
        <title>Genome of the facultative scuticociliatosis pathogen Pseudocohnilembus persalinus provides insight into its virulence through horizontal gene transfer.</title>
        <authorList>
            <person name="Xiong J."/>
            <person name="Wang G."/>
            <person name="Cheng J."/>
            <person name="Tian M."/>
            <person name="Pan X."/>
            <person name="Warren A."/>
            <person name="Jiang C."/>
            <person name="Yuan D."/>
            <person name="Miao W."/>
        </authorList>
    </citation>
    <scope>NUCLEOTIDE SEQUENCE [LARGE SCALE GENOMIC DNA]</scope>
    <source>
        <strain evidence="3">36N120E</strain>
    </source>
</reference>
<protein>
    <submittedName>
        <fullName evidence="3">Cyclic nucleotide-binding protein</fullName>
    </submittedName>
</protein>